<dbReference type="InterPro" id="IPR050237">
    <property type="entry name" value="ATP-dep_AMP-bd_enzyme"/>
</dbReference>
<dbReference type="PANTHER" id="PTHR43767">
    <property type="entry name" value="LONG-CHAIN-FATTY-ACID--COA LIGASE"/>
    <property type="match status" value="1"/>
</dbReference>
<dbReference type="InterPro" id="IPR042099">
    <property type="entry name" value="ANL_N_sf"/>
</dbReference>
<proteinExistence type="predicted"/>
<feature type="domain" description="AMP-dependent synthetase/ligase" evidence="1">
    <location>
        <begin position="10"/>
        <end position="368"/>
    </location>
</feature>
<dbReference type="PANTHER" id="PTHR43767:SF1">
    <property type="entry name" value="NONRIBOSOMAL PEPTIDE SYNTHASE PES1 (EUROFUNG)-RELATED"/>
    <property type="match status" value="1"/>
</dbReference>
<evidence type="ECO:0000313" key="4">
    <source>
        <dbReference type="Proteomes" id="UP000545761"/>
    </source>
</evidence>
<dbReference type="SUPFAM" id="SSF56801">
    <property type="entry name" value="Acetyl-CoA synthetase-like"/>
    <property type="match status" value="1"/>
</dbReference>
<sequence>MDSLGQLLPRAARRWPRRTALITDHRTLTFEQLDQLSSRVAHALTARGLRPGDRVSLISQNRWEWIVAYHGALRCGAVVNPLNVMLTGEELAYILTDSGTKVLLASDERLKAAGDALAGVSTLERVVAFDDVGGDVESFETLVETADTEPFEPVSVNPGSLACIAYTSGTTGRPKGAMQSHLSLVLNCAYTATMHVRTPDDVVVTALPSAHVYGNVAINGTLMAGGRVVLMTRFDPEGAIRRIEQHRATLFEGVPAMYATMLATPGLSDADLSSLTRSTVGGQTIAESVMNAWEALTGAPMIELWGMTELSGLGATHALYAPNVHGSIGVVLPGNELKVVSIEDGVSECGPGDPGELMARGPLVTMGYCNSPAATADTITPGGWLHTGDIATHDGAGRFFVVDRLKDMILTAGYNVYPAEIERVLIGHEAVALVAVGREADRVKGEVAHAYVVPAPGSSPSADELIGYCRQHLAAYKVPRAVHFVDELPTTSSGKLMRRNLRQPAPPERTQG</sequence>
<reference evidence="3 4" key="1">
    <citation type="submission" date="2020-07" db="EMBL/GenBank/DDBJ databases">
        <title>Streptomyces isolated from Indian soil.</title>
        <authorList>
            <person name="Mandal S."/>
            <person name="Maiti P.K."/>
        </authorList>
    </citation>
    <scope>NUCLEOTIDE SEQUENCE [LARGE SCALE GENOMIC DNA]</scope>
    <source>
        <strain evidence="3 4">PSKA28</strain>
    </source>
</reference>
<dbReference type="InterPro" id="IPR045851">
    <property type="entry name" value="AMP-bd_C_sf"/>
</dbReference>
<dbReference type="PROSITE" id="PS00455">
    <property type="entry name" value="AMP_BINDING"/>
    <property type="match status" value="1"/>
</dbReference>
<dbReference type="Pfam" id="PF13193">
    <property type="entry name" value="AMP-binding_C"/>
    <property type="match status" value="1"/>
</dbReference>
<accession>A0A7W0DKG7</accession>
<dbReference type="InterPro" id="IPR025110">
    <property type="entry name" value="AMP-bd_C"/>
</dbReference>
<dbReference type="InterPro" id="IPR000873">
    <property type="entry name" value="AMP-dep_synth/lig_dom"/>
</dbReference>
<evidence type="ECO:0000313" key="3">
    <source>
        <dbReference type="EMBL" id="MBA2946741.1"/>
    </source>
</evidence>
<feature type="domain" description="AMP-binding enzyme C-terminal" evidence="2">
    <location>
        <begin position="420"/>
        <end position="495"/>
    </location>
</feature>
<evidence type="ECO:0000259" key="2">
    <source>
        <dbReference type="Pfam" id="PF13193"/>
    </source>
</evidence>
<dbReference type="Gene3D" id="3.30.300.30">
    <property type="match status" value="1"/>
</dbReference>
<gene>
    <name evidence="3" type="ORF">H1D24_13200</name>
</gene>
<comment type="caution">
    <text evidence="3">The sequence shown here is derived from an EMBL/GenBank/DDBJ whole genome shotgun (WGS) entry which is preliminary data.</text>
</comment>
<name>A0A7W0DKG7_9ACTN</name>
<evidence type="ECO:0000259" key="1">
    <source>
        <dbReference type="Pfam" id="PF00501"/>
    </source>
</evidence>
<dbReference type="Gene3D" id="3.40.50.12780">
    <property type="entry name" value="N-terminal domain of ligase-like"/>
    <property type="match status" value="1"/>
</dbReference>
<dbReference type="Pfam" id="PF00501">
    <property type="entry name" value="AMP-binding"/>
    <property type="match status" value="1"/>
</dbReference>
<dbReference type="AlphaFoldDB" id="A0A7W0DKG7"/>
<dbReference type="InterPro" id="IPR020845">
    <property type="entry name" value="AMP-binding_CS"/>
</dbReference>
<organism evidence="3 4">
    <name type="scientific">Streptomyces himalayensis subsp. himalayensis</name>
    <dbReference type="NCBI Taxonomy" id="2756131"/>
    <lineage>
        <taxon>Bacteria</taxon>
        <taxon>Bacillati</taxon>
        <taxon>Actinomycetota</taxon>
        <taxon>Actinomycetes</taxon>
        <taxon>Kitasatosporales</taxon>
        <taxon>Streptomycetaceae</taxon>
        <taxon>Streptomyces</taxon>
        <taxon>Streptomyces himalayensis</taxon>
    </lineage>
</organism>
<protein>
    <submittedName>
        <fullName evidence="3">AMP-binding protein</fullName>
    </submittedName>
</protein>
<dbReference type="Proteomes" id="UP000545761">
    <property type="component" value="Unassembled WGS sequence"/>
</dbReference>
<dbReference type="EMBL" id="JACEHE010000006">
    <property type="protein sequence ID" value="MBA2946741.1"/>
    <property type="molecule type" value="Genomic_DNA"/>
</dbReference>
<dbReference type="GO" id="GO:0016878">
    <property type="term" value="F:acid-thiol ligase activity"/>
    <property type="evidence" value="ECO:0007669"/>
    <property type="project" value="UniProtKB-ARBA"/>
</dbReference>